<accession>A0ABT3NDD4</accession>
<evidence type="ECO:0000313" key="1">
    <source>
        <dbReference type="EMBL" id="MCW7755430.1"/>
    </source>
</evidence>
<sequence>MKNFSIDKLFIKYFSPKIELDITIDSFTFRKNGKKKTFNTYIYVSKEKKPRVISVGEEPFKSSEATKVDLFSVGNVETQNDKYDCLMSFLMHCISEMSSKHPMIRPTIVVGGINELNPVLNGYQRKFMMNLLTTAGAIDVTFKD</sequence>
<evidence type="ECO:0000313" key="2">
    <source>
        <dbReference type="Proteomes" id="UP001209681"/>
    </source>
</evidence>
<name>A0ABT3NDD4_9BACT</name>
<dbReference type="Proteomes" id="UP001209681">
    <property type="component" value="Unassembled WGS sequence"/>
</dbReference>
<dbReference type="RefSeq" id="WP_265426378.1">
    <property type="nucleotide sequence ID" value="NZ_JAPFPW010000045.1"/>
</dbReference>
<organism evidence="1 2">
    <name type="scientific">Desulfobotulus pelophilus</name>
    <dbReference type="NCBI Taxonomy" id="2823377"/>
    <lineage>
        <taxon>Bacteria</taxon>
        <taxon>Pseudomonadati</taxon>
        <taxon>Thermodesulfobacteriota</taxon>
        <taxon>Desulfobacteria</taxon>
        <taxon>Desulfobacterales</taxon>
        <taxon>Desulfobacteraceae</taxon>
        <taxon>Desulfobotulus</taxon>
    </lineage>
</organism>
<gene>
    <name evidence="1" type="ORF">OOT00_15745</name>
</gene>
<dbReference type="EMBL" id="JAPFPW010000045">
    <property type="protein sequence ID" value="MCW7755430.1"/>
    <property type="molecule type" value="Genomic_DNA"/>
</dbReference>
<protein>
    <submittedName>
        <fullName evidence="1">Uncharacterized protein</fullName>
    </submittedName>
</protein>
<comment type="caution">
    <text evidence="1">The sequence shown here is derived from an EMBL/GenBank/DDBJ whole genome shotgun (WGS) entry which is preliminary data.</text>
</comment>
<reference evidence="1 2" key="1">
    <citation type="submission" date="2022-11" db="EMBL/GenBank/DDBJ databases">
        <title>Desulfobotulus tamanensis H1 sp. nov. - anaerobic, alkaliphilic, sulphate reducing bacterium isolated from terrestrial mud volcano.</title>
        <authorList>
            <person name="Frolova A."/>
            <person name="Merkel A.Y."/>
            <person name="Slobodkin A.I."/>
        </authorList>
    </citation>
    <scope>NUCLEOTIDE SEQUENCE [LARGE SCALE GENOMIC DNA]</scope>
    <source>
        <strain evidence="1 2">H1</strain>
    </source>
</reference>
<keyword evidence="2" id="KW-1185">Reference proteome</keyword>
<proteinExistence type="predicted"/>